<keyword evidence="13" id="KW-1185">Reference proteome</keyword>
<organism evidence="12 13">
    <name type="scientific">Diceros bicornis minor</name>
    <name type="common">South-central black rhinoceros</name>
    <dbReference type="NCBI Taxonomy" id="77932"/>
    <lineage>
        <taxon>Eukaryota</taxon>
        <taxon>Metazoa</taxon>
        <taxon>Chordata</taxon>
        <taxon>Craniata</taxon>
        <taxon>Vertebrata</taxon>
        <taxon>Euteleostomi</taxon>
        <taxon>Mammalia</taxon>
        <taxon>Eutheria</taxon>
        <taxon>Laurasiatheria</taxon>
        <taxon>Perissodactyla</taxon>
        <taxon>Rhinocerotidae</taxon>
        <taxon>Diceros</taxon>
    </lineage>
</organism>
<dbReference type="GO" id="GO:0032396">
    <property type="term" value="F:inhibitory MHC class I receptor activity"/>
    <property type="evidence" value="ECO:0007669"/>
    <property type="project" value="TreeGrafter"/>
</dbReference>
<dbReference type="AlphaFoldDB" id="A0A7J7END8"/>
<evidence type="ECO:0000256" key="1">
    <source>
        <dbReference type="ARBA" id="ARBA00004162"/>
    </source>
</evidence>
<dbReference type="InterPro" id="IPR036179">
    <property type="entry name" value="Ig-like_dom_sf"/>
</dbReference>
<proteinExistence type="predicted"/>
<keyword evidence="4" id="KW-0732">Signal</keyword>
<reference evidence="12 13" key="1">
    <citation type="journal article" date="2020" name="Mol. Biol. Evol.">
        <title>Interspecific Gene Flow and the Evolution of Specialization in Black and White Rhinoceros.</title>
        <authorList>
            <person name="Moodley Y."/>
            <person name="Westbury M.V."/>
            <person name="Russo I.M."/>
            <person name="Gopalakrishnan S."/>
            <person name="Rakotoarivelo A."/>
            <person name="Olsen R.A."/>
            <person name="Prost S."/>
            <person name="Tunstall T."/>
            <person name="Ryder O.A."/>
            <person name="Dalen L."/>
            <person name="Bruford M.W."/>
        </authorList>
    </citation>
    <scope>NUCLEOTIDE SEQUENCE [LARGE SCALE GENOMIC DNA]</scope>
    <source>
        <strain evidence="12">SBR-YM</strain>
        <tissue evidence="12">Skin</tissue>
    </source>
</reference>
<dbReference type="GO" id="GO:0002764">
    <property type="term" value="P:immune response-regulating signaling pathway"/>
    <property type="evidence" value="ECO:0007669"/>
    <property type="project" value="TreeGrafter"/>
</dbReference>
<evidence type="ECO:0000256" key="6">
    <source>
        <dbReference type="ARBA" id="ARBA00022989"/>
    </source>
</evidence>
<keyword evidence="2" id="KW-1003">Cell membrane</keyword>
<keyword evidence="9" id="KW-0325">Glycoprotein</keyword>
<dbReference type="GO" id="GO:0005886">
    <property type="term" value="C:plasma membrane"/>
    <property type="evidence" value="ECO:0007669"/>
    <property type="project" value="UniProtKB-SubCell"/>
</dbReference>
<accession>A0A7J7END8</accession>
<dbReference type="PANTHER" id="PTHR11738:SF179">
    <property type="entry name" value="LEUKOCYTE IMMUNOGLOBULIN-LIKE RECEPTOR SUBFAMILY A MEMBER 5"/>
    <property type="match status" value="1"/>
</dbReference>
<dbReference type="EMBL" id="JACDTQ010002604">
    <property type="protein sequence ID" value="KAF5916966.1"/>
    <property type="molecule type" value="Genomic_DNA"/>
</dbReference>
<keyword evidence="7" id="KW-0472">Membrane</keyword>
<keyword evidence="5" id="KW-0677">Repeat</keyword>
<evidence type="ECO:0000256" key="9">
    <source>
        <dbReference type="ARBA" id="ARBA00023180"/>
    </source>
</evidence>
<evidence type="ECO:0000256" key="4">
    <source>
        <dbReference type="ARBA" id="ARBA00022729"/>
    </source>
</evidence>
<sequence>MLPPPLLEFYNKLTLSALPGLVVTSGGNVILQGGSRLGFNRCILTEQGEHKPYWTLDSQQHPSGHFQALFSVGLVTPITGGCSDAMAITGTNPRSGRIPVMQWSCWSQNLTLQCLSDISYDRFALSKEGRHNLPQSLGLQPQAGLFQANFPPVPANRSHWSQYRFYGSARRYSGGDARKRGVGSLGRERDKERQKIGRKIKRLRENKTDRDEGPQCEACGLSSEQGGRAAPHPAFLSLGQLPDTPSLSVQPGPTVASEEIMTLLCQS</sequence>
<comment type="subcellular location">
    <subcellularLocation>
        <location evidence="1">Cell membrane</location>
        <topology evidence="1">Single-pass membrane protein</topology>
    </subcellularLocation>
</comment>
<protein>
    <submittedName>
        <fullName evidence="12">Uncharacterized protein</fullName>
    </submittedName>
</protein>
<evidence type="ECO:0000256" key="11">
    <source>
        <dbReference type="SAM" id="MobiDB-lite"/>
    </source>
</evidence>
<dbReference type="Proteomes" id="UP000551758">
    <property type="component" value="Unassembled WGS sequence"/>
</dbReference>
<evidence type="ECO:0000256" key="2">
    <source>
        <dbReference type="ARBA" id="ARBA00022475"/>
    </source>
</evidence>
<dbReference type="InterPro" id="IPR013783">
    <property type="entry name" value="Ig-like_fold"/>
</dbReference>
<keyword evidence="3" id="KW-0812">Transmembrane</keyword>
<keyword evidence="10" id="KW-0393">Immunoglobulin domain</keyword>
<evidence type="ECO:0000256" key="7">
    <source>
        <dbReference type="ARBA" id="ARBA00023136"/>
    </source>
</evidence>
<keyword evidence="6" id="KW-1133">Transmembrane helix</keyword>
<dbReference type="PANTHER" id="PTHR11738">
    <property type="entry name" value="MHC CLASS I NK CELL RECEPTOR"/>
    <property type="match status" value="1"/>
</dbReference>
<gene>
    <name evidence="12" type="ORF">HPG69_013888</name>
</gene>
<feature type="region of interest" description="Disordered" evidence="11">
    <location>
        <begin position="176"/>
        <end position="232"/>
    </location>
</feature>
<name>A0A7J7END8_DICBM</name>
<evidence type="ECO:0000256" key="3">
    <source>
        <dbReference type="ARBA" id="ARBA00022692"/>
    </source>
</evidence>
<dbReference type="SUPFAM" id="SSF48726">
    <property type="entry name" value="Immunoglobulin"/>
    <property type="match status" value="2"/>
</dbReference>
<evidence type="ECO:0000256" key="5">
    <source>
        <dbReference type="ARBA" id="ARBA00022737"/>
    </source>
</evidence>
<dbReference type="Gene3D" id="2.60.40.10">
    <property type="entry name" value="Immunoglobulins"/>
    <property type="match status" value="2"/>
</dbReference>
<feature type="compositionally biased region" description="Basic and acidic residues" evidence="11">
    <location>
        <begin position="203"/>
        <end position="213"/>
    </location>
</feature>
<evidence type="ECO:0000256" key="10">
    <source>
        <dbReference type="ARBA" id="ARBA00023319"/>
    </source>
</evidence>
<comment type="caution">
    <text evidence="12">The sequence shown here is derived from an EMBL/GenBank/DDBJ whole genome shotgun (WGS) entry which is preliminary data.</text>
</comment>
<evidence type="ECO:0000313" key="12">
    <source>
        <dbReference type="EMBL" id="KAF5916966.1"/>
    </source>
</evidence>
<feature type="compositionally biased region" description="Basic and acidic residues" evidence="11">
    <location>
        <begin position="186"/>
        <end position="195"/>
    </location>
</feature>
<evidence type="ECO:0000256" key="8">
    <source>
        <dbReference type="ARBA" id="ARBA00023157"/>
    </source>
</evidence>
<dbReference type="InterPro" id="IPR050412">
    <property type="entry name" value="Ig-like_Receptors_ImmuneReg"/>
</dbReference>
<dbReference type="GO" id="GO:0019221">
    <property type="term" value="P:cytokine-mediated signaling pathway"/>
    <property type="evidence" value="ECO:0007669"/>
    <property type="project" value="TreeGrafter"/>
</dbReference>
<evidence type="ECO:0000313" key="13">
    <source>
        <dbReference type="Proteomes" id="UP000551758"/>
    </source>
</evidence>
<keyword evidence="8" id="KW-1015">Disulfide bond</keyword>